<feature type="transmembrane region" description="Helical" evidence="1">
    <location>
        <begin position="5"/>
        <end position="21"/>
    </location>
</feature>
<name>A0A1C3ZC49_9BACI</name>
<keyword evidence="1" id="KW-0812">Transmembrane</keyword>
<dbReference type="EMBL" id="FMAU01000001">
    <property type="protein sequence ID" value="SCB79959.1"/>
    <property type="molecule type" value="Genomic_DNA"/>
</dbReference>
<keyword evidence="1" id="KW-1133">Transmembrane helix</keyword>
<evidence type="ECO:0000313" key="3">
    <source>
        <dbReference type="Proteomes" id="UP000181997"/>
    </source>
</evidence>
<gene>
    <name evidence="2" type="ORF">GA0061094_0574</name>
</gene>
<organism evidence="2 3">
    <name type="scientific">[Bacillus] enclensis</name>
    <dbReference type="NCBI Taxonomy" id="1402860"/>
    <lineage>
        <taxon>Bacteria</taxon>
        <taxon>Bacillati</taxon>
        <taxon>Bacillota</taxon>
        <taxon>Bacilli</taxon>
        <taxon>Bacillales</taxon>
        <taxon>Bacillaceae</taxon>
        <taxon>Rossellomorea</taxon>
    </lineage>
</organism>
<evidence type="ECO:0000256" key="1">
    <source>
        <dbReference type="SAM" id="Phobius"/>
    </source>
</evidence>
<dbReference type="RefSeq" id="WP_156416133.1">
    <property type="nucleotide sequence ID" value="NZ_FMAU01000001.1"/>
</dbReference>
<sequence>MNRWYFPFLIGTIIFVVLSLIGKFEMAYIVTYSVGLTLGFFLMYWLNRKKRQNTD</sequence>
<proteinExistence type="predicted"/>
<keyword evidence="3" id="KW-1185">Reference proteome</keyword>
<evidence type="ECO:0000313" key="2">
    <source>
        <dbReference type="EMBL" id="SCB79959.1"/>
    </source>
</evidence>
<protein>
    <submittedName>
        <fullName evidence="2">Uncharacterized protein</fullName>
    </submittedName>
</protein>
<dbReference type="AlphaFoldDB" id="A0A1C3ZC49"/>
<dbReference type="Proteomes" id="UP000181997">
    <property type="component" value="Unassembled WGS sequence"/>
</dbReference>
<feature type="transmembrane region" description="Helical" evidence="1">
    <location>
        <begin position="27"/>
        <end position="46"/>
    </location>
</feature>
<reference evidence="3" key="1">
    <citation type="submission" date="2016-08" db="EMBL/GenBank/DDBJ databases">
        <authorList>
            <person name="Varghese N."/>
            <person name="Submissions Spin"/>
        </authorList>
    </citation>
    <scope>NUCLEOTIDE SEQUENCE [LARGE SCALE GENOMIC DNA]</scope>
    <source>
        <strain evidence="3">SGD-1123</strain>
    </source>
</reference>
<accession>A0A1C3ZC49</accession>
<keyword evidence="1" id="KW-0472">Membrane</keyword>